<evidence type="ECO:0000313" key="3">
    <source>
        <dbReference type="Proteomes" id="UP000663844"/>
    </source>
</evidence>
<keyword evidence="1" id="KW-1133">Transmembrane helix</keyword>
<comment type="caution">
    <text evidence="2">The sequence shown here is derived from an EMBL/GenBank/DDBJ whole genome shotgun (WGS) entry which is preliminary data.</text>
</comment>
<accession>A0A820QSU4</accession>
<evidence type="ECO:0000313" key="2">
    <source>
        <dbReference type="EMBL" id="CAF4423826.1"/>
    </source>
</evidence>
<keyword evidence="1" id="KW-0472">Membrane</keyword>
<protein>
    <submittedName>
        <fullName evidence="2">Uncharacterized protein</fullName>
    </submittedName>
</protein>
<dbReference type="AlphaFoldDB" id="A0A820QSU4"/>
<feature type="non-terminal residue" evidence="2">
    <location>
        <position position="1"/>
    </location>
</feature>
<proteinExistence type="predicted"/>
<name>A0A820QSU4_9BILA</name>
<dbReference type="EMBL" id="CAJOAZ010029261">
    <property type="protein sequence ID" value="CAF4423826.1"/>
    <property type="molecule type" value="Genomic_DNA"/>
</dbReference>
<feature type="non-terminal residue" evidence="2">
    <location>
        <position position="93"/>
    </location>
</feature>
<organism evidence="2 3">
    <name type="scientific">Adineta steineri</name>
    <dbReference type="NCBI Taxonomy" id="433720"/>
    <lineage>
        <taxon>Eukaryota</taxon>
        <taxon>Metazoa</taxon>
        <taxon>Spiralia</taxon>
        <taxon>Gnathifera</taxon>
        <taxon>Rotifera</taxon>
        <taxon>Eurotatoria</taxon>
        <taxon>Bdelloidea</taxon>
        <taxon>Adinetida</taxon>
        <taxon>Adinetidae</taxon>
        <taxon>Adineta</taxon>
    </lineage>
</organism>
<evidence type="ECO:0000256" key="1">
    <source>
        <dbReference type="SAM" id="Phobius"/>
    </source>
</evidence>
<reference evidence="2" key="1">
    <citation type="submission" date="2021-02" db="EMBL/GenBank/DDBJ databases">
        <authorList>
            <person name="Nowell W R."/>
        </authorList>
    </citation>
    <scope>NUCLEOTIDE SEQUENCE</scope>
</reference>
<sequence>MKLLKENIVATRSKTSLIITCWKIFVTILFAYLFHHGIFNTSVIFPISNSNEQIEDPLPKLSSGQNSWATLGFDQQPVQGLIPILPPREHRSI</sequence>
<keyword evidence="1" id="KW-0812">Transmembrane</keyword>
<feature type="transmembrane region" description="Helical" evidence="1">
    <location>
        <begin position="21"/>
        <end position="39"/>
    </location>
</feature>
<dbReference type="Proteomes" id="UP000663844">
    <property type="component" value="Unassembled WGS sequence"/>
</dbReference>
<gene>
    <name evidence="2" type="ORF">OXD698_LOCUS52807</name>
</gene>